<dbReference type="InterPro" id="IPR037185">
    <property type="entry name" value="EmrE-like"/>
</dbReference>
<keyword evidence="1" id="KW-0472">Membrane</keyword>
<feature type="domain" description="EamA" evidence="2">
    <location>
        <begin position="15"/>
        <end position="145"/>
    </location>
</feature>
<sequence>MSSKSSLAPATNSLAGIGLMLFGVFMFASNDALGKFLIATFSIGQILLIRSAAALFMLTPFIWRERATILKPERRGIHVLRMVCSTAEVALFYAALFYLPLADVMTFYLAGPIYVTALSALILREPVGWRRWSAVLVGFVGVVIALGPSFQEASTGALLAIAGSLAYALLIISTRSLSGASGTTLITWQTAGALLFGLVVAPFDWAPIDLTGFALLVLLGLIAMLAHVCVNQSLRLAEASVVVPYQYTLIVWAIVYGTLFFGDEPKPALLAGAVLIIGSGMFIFLREQKKGRAPTATIVPDVATVIEEDQPPRP</sequence>
<feature type="transmembrane region" description="Helical" evidence="1">
    <location>
        <begin position="105"/>
        <end position="123"/>
    </location>
</feature>
<feature type="transmembrane region" description="Helical" evidence="1">
    <location>
        <begin position="36"/>
        <end position="58"/>
    </location>
</feature>
<feature type="transmembrane region" description="Helical" evidence="1">
    <location>
        <begin position="12"/>
        <end position="30"/>
    </location>
</feature>
<dbReference type="AlphaFoldDB" id="A0A0N7KX26"/>
<organism evidence="3">
    <name type="scientific">Aureimonas altamirensis</name>
    <dbReference type="NCBI Taxonomy" id="370622"/>
    <lineage>
        <taxon>Bacteria</taxon>
        <taxon>Pseudomonadati</taxon>
        <taxon>Pseudomonadota</taxon>
        <taxon>Alphaproteobacteria</taxon>
        <taxon>Hyphomicrobiales</taxon>
        <taxon>Aurantimonadaceae</taxon>
        <taxon>Aureimonas</taxon>
    </lineage>
</organism>
<dbReference type="EMBL" id="LC066370">
    <property type="protein sequence ID" value="BAT25745.1"/>
    <property type="molecule type" value="Genomic_DNA"/>
</dbReference>
<dbReference type="InterPro" id="IPR000620">
    <property type="entry name" value="EamA_dom"/>
</dbReference>
<keyword evidence="1" id="KW-1133">Transmembrane helix</keyword>
<accession>A0A0N7KX26</accession>
<evidence type="ECO:0000259" key="2">
    <source>
        <dbReference type="Pfam" id="PF00892"/>
    </source>
</evidence>
<evidence type="ECO:0000313" key="3">
    <source>
        <dbReference type="EMBL" id="BAT25745.1"/>
    </source>
</evidence>
<feature type="transmembrane region" description="Helical" evidence="1">
    <location>
        <begin position="242"/>
        <end position="262"/>
    </location>
</feature>
<dbReference type="PANTHER" id="PTHR22911:SF135">
    <property type="entry name" value="BLR4310 PROTEIN"/>
    <property type="match status" value="1"/>
</dbReference>
<dbReference type="Pfam" id="PF00892">
    <property type="entry name" value="EamA"/>
    <property type="match status" value="2"/>
</dbReference>
<dbReference type="SUPFAM" id="SSF103481">
    <property type="entry name" value="Multidrug resistance efflux transporter EmrE"/>
    <property type="match status" value="2"/>
</dbReference>
<keyword evidence="1" id="KW-0812">Transmembrane</keyword>
<name>A0A0N7KX26_9HYPH</name>
<feature type="transmembrane region" description="Helical" evidence="1">
    <location>
        <begin position="185"/>
        <end position="205"/>
    </location>
</feature>
<proteinExistence type="predicted"/>
<reference evidence="3" key="1">
    <citation type="journal article" date="2015" name="Proc. Natl. Acad. Sci. U.S.A.">
        <title>Bacterial clade with the ribosomal RNA operon on a small plasmid rather than the chromosome.</title>
        <authorList>
            <person name="Anda M."/>
            <person name="Ohtsubo Y."/>
            <person name="Okubo T."/>
            <person name="Sugawara M."/>
            <person name="Nagata Y."/>
            <person name="Tsuda M."/>
            <person name="Minamisawa K."/>
            <person name="Mitsui H."/>
        </authorList>
    </citation>
    <scope>NUCLEOTIDE SEQUENCE</scope>
    <source>
        <strain evidence="3">DSM 21988</strain>
    </source>
</reference>
<evidence type="ECO:0000256" key="1">
    <source>
        <dbReference type="SAM" id="Phobius"/>
    </source>
</evidence>
<feature type="transmembrane region" description="Helical" evidence="1">
    <location>
        <begin position="156"/>
        <end position="173"/>
    </location>
</feature>
<protein>
    <recommendedName>
        <fullName evidence="2">EamA domain-containing protein</fullName>
    </recommendedName>
</protein>
<dbReference type="GO" id="GO:0016020">
    <property type="term" value="C:membrane"/>
    <property type="evidence" value="ECO:0007669"/>
    <property type="project" value="InterPro"/>
</dbReference>
<dbReference type="PANTHER" id="PTHR22911">
    <property type="entry name" value="ACYL-MALONYL CONDENSING ENZYME-RELATED"/>
    <property type="match status" value="1"/>
</dbReference>
<feature type="transmembrane region" description="Helical" evidence="1">
    <location>
        <begin position="268"/>
        <end position="285"/>
    </location>
</feature>
<feature type="transmembrane region" description="Helical" evidence="1">
    <location>
        <begin position="132"/>
        <end position="150"/>
    </location>
</feature>
<feature type="domain" description="EamA" evidence="2">
    <location>
        <begin position="155"/>
        <end position="284"/>
    </location>
</feature>
<feature type="transmembrane region" description="Helical" evidence="1">
    <location>
        <begin position="79"/>
        <end position="99"/>
    </location>
</feature>
<dbReference type="RefSeq" id="WP_060600144.1">
    <property type="nucleotide sequence ID" value="NZ_BBWQ01000001.1"/>
</dbReference>
<feature type="transmembrane region" description="Helical" evidence="1">
    <location>
        <begin position="211"/>
        <end position="230"/>
    </location>
</feature>